<dbReference type="OrthoDB" id="9785953at2"/>
<evidence type="ECO:0000313" key="8">
    <source>
        <dbReference type="Proteomes" id="UP000267187"/>
    </source>
</evidence>
<dbReference type="GO" id="GO:0009097">
    <property type="term" value="P:isoleucine biosynthetic process"/>
    <property type="evidence" value="ECO:0007669"/>
    <property type="project" value="TreeGrafter"/>
</dbReference>
<evidence type="ECO:0000259" key="5">
    <source>
        <dbReference type="Pfam" id="PF02775"/>
    </source>
</evidence>
<protein>
    <submittedName>
        <fullName evidence="7">Acetolactate synthase large subunit</fullName>
    </submittedName>
</protein>
<evidence type="ECO:0000256" key="1">
    <source>
        <dbReference type="ARBA" id="ARBA00007812"/>
    </source>
</evidence>
<keyword evidence="8" id="KW-1185">Reference proteome</keyword>
<dbReference type="Pfam" id="PF02775">
    <property type="entry name" value="TPP_enzyme_C"/>
    <property type="match status" value="1"/>
</dbReference>
<dbReference type="GO" id="GO:0009099">
    <property type="term" value="P:L-valine biosynthetic process"/>
    <property type="evidence" value="ECO:0007669"/>
    <property type="project" value="TreeGrafter"/>
</dbReference>
<dbReference type="InterPro" id="IPR029035">
    <property type="entry name" value="DHS-like_NAD/FAD-binding_dom"/>
</dbReference>
<dbReference type="AlphaFoldDB" id="A0A3M0AMN4"/>
<dbReference type="Gene3D" id="3.40.50.1220">
    <property type="entry name" value="TPP-binding domain"/>
    <property type="match status" value="1"/>
</dbReference>
<feature type="domain" description="Thiamine pyrophosphate enzyme N-terminal TPP-binding" evidence="6">
    <location>
        <begin position="4"/>
        <end position="110"/>
    </location>
</feature>
<dbReference type="EMBL" id="REFJ01000003">
    <property type="protein sequence ID" value="RMA80252.1"/>
    <property type="molecule type" value="Genomic_DNA"/>
</dbReference>
<dbReference type="InterPro" id="IPR012000">
    <property type="entry name" value="Thiamin_PyroP_enz_cen_dom"/>
</dbReference>
<dbReference type="InterPro" id="IPR012001">
    <property type="entry name" value="Thiamin_PyroP_enz_TPP-bd_dom"/>
</dbReference>
<comment type="similarity">
    <text evidence="1 3">Belongs to the TPP enzyme family.</text>
</comment>
<dbReference type="GO" id="GO:0030976">
    <property type="term" value="F:thiamine pyrophosphate binding"/>
    <property type="evidence" value="ECO:0007669"/>
    <property type="project" value="InterPro"/>
</dbReference>
<evidence type="ECO:0000259" key="4">
    <source>
        <dbReference type="Pfam" id="PF00205"/>
    </source>
</evidence>
<dbReference type="SUPFAM" id="SSF52518">
    <property type="entry name" value="Thiamin diphosphate-binding fold (THDP-binding)"/>
    <property type="match status" value="2"/>
</dbReference>
<dbReference type="InterPro" id="IPR029061">
    <property type="entry name" value="THDP-binding"/>
</dbReference>
<evidence type="ECO:0000313" key="7">
    <source>
        <dbReference type="EMBL" id="RMA80252.1"/>
    </source>
</evidence>
<name>A0A3M0AMN4_9GAMM</name>
<feature type="domain" description="Thiamine pyrophosphate enzyme TPP-binding" evidence="5">
    <location>
        <begin position="376"/>
        <end position="520"/>
    </location>
</feature>
<evidence type="ECO:0000256" key="2">
    <source>
        <dbReference type="ARBA" id="ARBA00023052"/>
    </source>
</evidence>
<dbReference type="GO" id="GO:0005948">
    <property type="term" value="C:acetolactate synthase complex"/>
    <property type="evidence" value="ECO:0007669"/>
    <property type="project" value="TreeGrafter"/>
</dbReference>
<evidence type="ECO:0000259" key="6">
    <source>
        <dbReference type="Pfam" id="PF02776"/>
    </source>
</evidence>
<dbReference type="Pfam" id="PF00205">
    <property type="entry name" value="TPP_enzyme_M"/>
    <property type="match status" value="1"/>
</dbReference>
<comment type="caution">
    <text evidence="7">The sequence shown here is derived from an EMBL/GenBank/DDBJ whole genome shotgun (WGS) entry which is preliminary data.</text>
</comment>
<keyword evidence="2 3" id="KW-0786">Thiamine pyrophosphate</keyword>
<evidence type="ECO:0000256" key="3">
    <source>
        <dbReference type="RuleBase" id="RU362132"/>
    </source>
</evidence>
<dbReference type="FunFam" id="3.40.50.970:FF:000007">
    <property type="entry name" value="Acetolactate synthase"/>
    <property type="match status" value="1"/>
</dbReference>
<reference evidence="7 8" key="1">
    <citation type="submission" date="2018-10" db="EMBL/GenBank/DDBJ databases">
        <title>Genomic Encyclopedia of Type Strains, Phase IV (KMG-IV): sequencing the most valuable type-strain genomes for metagenomic binning, comparative biology and taxonomic classification.</title>
        <authorList>
            <person name="Goeker M."/>
        </authorList>
    </citation>
    <scope>NUCLEOTIDE SEQUENCE [LARGE SCALE GENOMIC DNA]</scope>
    <source>
        <strain evidence="7 8">DSM 25080</strain>
    </source>
</reference>
<feature type="domain" description="Thiamine pyrophosphate enzyme central" evidence="4">
    <location>
        <begin position="190"/>
        <end position="320"/>
    </location>
</feature>
<dbReference type="GO" id="GO:0003984">
    <property type="term" value="F:acetolactate synthase activity"/>
    <property type="evidence" value="ECO:0007669"/>
    <property type="project" value="TreeGrafter"/>
</dbReference>
<proteinExistence type="inferred from homology"/>
<gene>
    <name evidence="7" type="ORF">DFR27_1616</name>
</gene>
<dbReference type="GO" id="GO:0050660">
    <property type="term" value="F:flavin adenine dinucleotide binding"/>
    <property type="evidence" value="ECO:0007669"/>
    <property type="project" value="TreeGrafter"/>
</dbReference>
<dbReference type="NCBIfam" id="NF005712">
    <property type="entry name" value="PRK07524.1"/>
    <property type="match status" value="1"/>
</dbReference>
<dbReference type="InterPro" id="IPR045229">
    <property type="entry name" value="TPP_enz"/>
</dbReference>
<dbReference type="GO" id="GO:0000287">
    <property type="term" value="F:magnesium ion binding"/>
    <property type="evidence" value="ECO:0007669"/>
    <property type="project" value="InterPro"/>
</dbReference>
<organism evidence="7 8">
    <name type="scientific">Umboniibacter marinipuniceus</name>
    <dbReference type="NCBI Taxonomy" id="569599"/>
    <lineage>
        <taxon>Bacteria</taxon>
        <taxon>Pseudomonadati</taxon>
        <taxon>Pseudomonadota</taxon>
        <taxon>Gammaproteobacteria</taxon>
        <taxon>Cellvibrionales</taxon>
        <taxon>Cellvibrionaceae</taxon>
        <taxon>Umboniibacter</taxon>
    </lineage>
</organism>
<dbReference type="CDD" id="cd07035">
    <property type="entry name" value="TPP_PYR_POX_like"/>
    <property type="match status" value="1"/>
</dbReference>
<dbReference type="InterPro" id="IPR011766">
    <property type="entry name" value="TPP_enzyme_TPP-bd"/>
</dbReference>
<dbReference type="PANTHER" id="PTHR18968:SF13">
    <property type="entry name" value="ACETOLACTATE SYNTHASE CATALYTIC SUBUNIT, MITOCHONDRIAL"/>
    <property type="match status" value="1"/>
</dbReference>
<sequence length="530" mass="57229">MTQNCGQAMVKLLESYGVDTVFGIPGVHNLELYRGLAESPIRHVLSRHEQGAGFMADGYARTTGKAGVAFVITGPGVSNIATAIGQAFSDSIPMLVVSSVNESWSLGKGAGRLHESKEQLDFTRPVTALSARASSPSEAEQLIHQAFAIFSSARPRPVHIEVPLDILALPVTEMWTAKELPQRPAHLVELERALALVNSAKKPMIIAGGGAVVAAAELQQLAETIAAPVFTSVAAKGVLPSTHSLLAGSLLCVEPGWQMIAEADCVIAVGTELADTDFWRDRIEISANLIRIDVDPEKMTGIYPAKVAMVADSVITLRALNNQLAVREKAAAEERVRQLRAALQDNLPLMYQSHQQVLAAIRDGLSPATVISTDMTQLAYSGNIFYSVEQPNKWLHPTGYGTLGYALPSAIGAAIGEPLPVVVLVGDGGLQYTINELATAAEYLSEQSFIVLMWNNSRLGQIWDDMELRNIEPVAVAMHNPDFELLARGYHFGYQKISQMSEIAATLQRLQAESGCWFVELDANALEQRD</sequence>
<dbReference type="CDD" id="cd00568">
    <property type="entry name" value="TPP_enzymes"/>
    <property type="match status" value="1"/>
</dbReference>
<accession>A0A3M0AMN4</accession>
<dbReference type="Proteomes" id="UP000267187">
    <property type="component" value="Unassembled WGS sequence"/>
</dbReference>
<dbReference type="Pfam" id="PF02776">
    <property type="entry name" value="TPP_enzyme_N"/>
    <property type="match status" value="1"/>
</dbReference>
<dbReference type="Gene3D" id="3.40.50.970">
    <property type="match status" value="2"/>
</dbReference>
<dbReference type="SUPFAM" id="SSF52467">
    <property type="entry name" value="DHS-like NAD/FAD-binding domain"/>
    <property type="match status" value="1"/>
</dbReference>
<dbReference type="RefSeq" id="WP_121876925.1">
    <property type="nucleotide sequence ID" value="NZ_REFJ01000003.1"/>
</dbReference>
<dbReference type="PANTHER" id="PTHR18968">
    <property type="entry name" value="THIAMINE PYROPHOSPHATE ENZYMES"/>
    <property type="match status" value="1"/>
</dbReference>